<dbReference type="Pfam" id="PF08281">
    <property type="entry name" value="Sigma70_r4_2"/>
    <property type="match status" value="1"/>
</dbReference>
<reference evidence="8 9" key="1">
    <citation type="submission" date="2018-08" db="EMBL/GenBank/DDBJ databases">
        <title>Sequencing the genomes of 1000 actinobacteria strains.</title>
        <authorList>
            <person name="Klenk H.-P."/>
        </authorList>
    </citation>
    <scope>NUCLEOTIDE SEQUENCE [LARGE SCALE GENOMIC DNA]</scope>
    <source>
        <strain evidence="8 9">DSM 43927</strain>
    </source>
</reference>
<dbReference type="NCBIfam" id="TIGR02937">
    <property type="entry name" value="sigma70-ECF"/>
    <property type="match status" value="1"/>
</dbReference>
<evidence type="ECO:0000313" key="8">
    <source>
        <dbReference type="EMBL" id="REE96919.1"/>
    </source>
</evidence>
<dbReference type="SUPFAM" id="SSF88659">
    <property type="entry name" value="Sigma3 and sigma4 domains of RNA polymerase sigma factors"/>
    <property type="match status" value="1"/>
</dbReference>
<keyword evidence="4" id="KW-0238">DNA-binding</keyword>
<dbReference type="InterPro" id="IPR036388">
    <property type="entry name" value="WH-like_DNA-bd_sf"/>
</dbReference>
<comment type="similarity">
    <text evidence="1">Belongs to the sigma-70 factor family. ECF subfamily.</text>
</comment>
<keyword evidence="2" id="KW-0805">Transcription regulation</keyword>
<accession>A0A3D9SLX5</accession>
<organism evidence="8 9">
    <name type="scientific">Thermomonospora umbrina</name>
    <dbReference type="NCBI Taxonomy" id="111806"/>
    <lineage>
        <taxon>Bacteria</taxon>
        <taxon>Bacillati</taxon>
        <taxon>Actinomycetota</taxon>
        <taxon>Actinomycetes</taxon>
        <taxon>Streptosporangiales</taxon>
        <taxon>Thermomonosporaceae</taxon>
        <taxon>Thermomonospora</taxon>
    </lineage>
</organism>
<dbReference type="RefSeq" id="WP_245974262.1">
    <property type="nucleotide sequence ID" value="NZ_QTTT01000001.1"/>
</dbReference>
<dbReference type="AlphaFoldDB" id="A0A3D9SLX5"/>
<dbReference type="EMBL" id="QTTT01000001">
    <property type="protein sequence ID" value="REE96919.1"/>
    <property type="molecule type" value="Genomic_DNA"/>
</dbReference>
<feature type="domain" description="RNA polymerase sigma-70 region 2" evidence="6">
    <location>
        <begin position="28"/>
        <end position="92"/>
    </location>
</feature>
<keyword evidence="3" id="KW-0731">Sigma factor</keyword>
<keyword evidence="9" id="KW-1185">Reference proteome</keyword>
<dbReference type="GO" id="GO:0003677">
    <property type="term" value="F:DNA binding"/>
    <property type="evidence" value="ECO:0007669"/>
    <property type="project" value="UniProtKB-KW"/>
</dbReference>
<evidence type="ECO:0000256" key="5">
    <source>
        <dbReference type="ARBA" id="ARBA00023163"/>
    </source>
</evidence>
<evidence type="ECO:0000313" key="9">
    <source>
        <dbReference type="Proteomes" id="UP000256661"/>
    </source>
</evidence>
<dbReference type="InterPro" id="IPR013249">
    <property type="entry name" value="RNA_pol_sigma70_r4_t2"/>
</dbReference>
<dbReference type="GO" id="GO:0016987">
    <property type="term" value="F:sigma factor activity"/>
    <property type="evidence" value="ECO:0007669"/>
    <property type="project" value="UniProtKB-KW"/>
</dbReference>
<dbReference type="InterPro" id="IPR014284">
    <property type="entry name" value="RNA_pol_sigma-70_dom"/>
</dbReference>
<dbReference type="SUPFAM" id="SSF88946">
    <property type="entry name" value="Sigma2 domain of RNA polymerase sigma factors"/>
    <property type="match status" value="1"/>
</dbReference>
<dbReference type="InterPro" id="IPR013325">
    <property type="entry name" value="RNA_pol_sigma_r2"/>
</dbReference>
<evidence type="ECO:0000256" key="2">
    <source>
        <dbReference type="ARBA" id="ARBA00023015"/>
    </source>
</evidence>
<evidence type="ECO:0000259" key="7">
    <source>
        <dbReference type="Pfam" id="PF08281"/>
    </source>
</evidence>
<dbReference type="GO" id="GO:0006352">
    <property type="term" value="P:DNA-templated transcription initiation"/>
    <property type="evidence" value="ECO:0007669"/>
    <property type="project" value="InterPro"/>
</dbReference>
<name>A0A3D9SLX5_9ACTN</name>
<dbReference type="InterPro" id="IPR039425">
    <property type="entry name" value="RNA_pol_sigma-70-like"/>
</dbReference>
<comment type="caution">
    <text evidence="8">The sequence shown here is derived from an EMBL/GenBank/DDBJ whole genome shotgun (WGS) entry which is preliminary data.</text>
</comment>
<keyword evidence="5" id="KW-0804">Transcription</keyword>
<dbReference type="Gene3D" id="1.10.10.10">
    <property type="entry name" value="Winged helix-like DNA-binding domain superfamily/Winged helix DNA-binding domain"/>
    <property type="match status" value="1"/>
</dbReference>
<dbReference type="PANTHER" id="PTHR43133">
    <property type="entry name" value="RNA POLYMERASE ECF-TYPE SIGMA FACTO"/>
    <property type="match status" value="1"/>
</dbReference>
<protein>
    <submittedName>
        <fullName evidence="8">RNA polymerase sigma-70 factor (Sigma-E family)</fullName>
    </submittedName>
</protein>
<dbReference type="InterPro" id="IPR007627">
    <property type="entry name" value="RNA_pol_sigma70_r2"/>
</dbReference>
<proteinExistence type="inferred from homology"/>
<dbReference type="CDD" id="cd06171">
    <property type="entry name" value="Sigma70_r4"/>
    <property type="match status" value="1"/>
</dbReference>
<evidence type="ECO:0000259" key="6">
    <source>
        <dbReference type="Pfam" id="PF04542"/>
    </source>
</evidence>
<dbReference type="Pfam" id="PF04542">
    <property type="entry name" value="Sigma70_r2"/>
    <property type="match status" value="1"/>
</dbReference>
<evidence type="ECO:0000256" key="1">
    <source>
        <dbReference type="ARBA" id="ARBA00010641"/>
    </source>
</evidence>
<dbReference type="PANTHER" id="PTHR43133:SF50">
    <property type="entry name" value="ECF RNA POLYMERASE SIGMA FACTOR SIGM"/>
    <property type="match status" value="1"/>
</dbReference>
<gene>
    <name evidence="8" type="ORF">DFJ69_2372</name>
</gene>
<evidence type="ECO:0000256" key="4">
    <source>
        <dbReference type="ARBA" id="ARBA00023125"/>
    </source>
</evidence>
<evidence type="ECO:0000256" key="3">
    <source>
        <dbReference type="ARBA" id="ARBA00023082"/>
    </source>
</evidence>
<dbReference type="Gene3D" id="1.10.1740.10">
    <property type="match status" value="1"/>
</dbReference>
<dbReference type="InterPro" id="IPR013324">
    <property type="entry name" value="RNA_pol_sigma_r3/r4-like"/>
</dbReference>
<dbReference type="Proteomes" id="UP000256661">
    <property type="component" value="Unassembled WGS sequence"/>
</dbReference>
<dbReference type="InterPro" id="IPR014325">
    <property type="entry name" value="RNA_pol_sigma-E_actinobac"/>
</dbReference>
<feature type="domain" description="RNA polymerase sigma factor 70 region 4 type 2" evidence="7">
    <location>
        <begin position="116"/>
        <end position="167"/>
    </location>
</feature>
<sequence length="184" mass="20822">MTEGRLEYLGGERWADDRLVSAAFEAFVDTHHHRLLRSAYLVTGDLHLAEDLLQDALIKLALNWTKLYAEPEAFVRTVMYRDAVSWWRKRRREHPTASPPDRGSGDPAEPAAMRLLFARALDRLTVKQRAVLVLRYFEDLPEATVAQVLGVSVGTVKSQTHSALRRLRKVAPELHELAGLGRST</sequence>
<dbReference type="NCBIfam" id="TIGR02983">
    <property type="entry name" value="SigE-fam_strep"/>
    <property type="match status" value="1"/>
</dbReference>